<evidence type="ECO:0008006" key="4">
    <source>
        <dbReference type="Google" id="ProtNLM"/>
    </source>
</evidence>
<protein>
    <recommendedName>
        <fullName evidence="4">GAF domain-containing protein</fullName>
    </recommendedName>
</protein>
<evidence type="ECO:0000313" key="2">
    <source>
        <dbReference type="EMBL" id="MFI7587048.1"/>
    </source>
</evidence>
<feature type="region of interest" description="Disordered" evidence="1">
    <location>
        <begin position="188"/>
        <end position="218"/>
    </location>
</feature>
<proteinExistence type="predicted"/>
<reference evidence="2 3" key="1">
    <citation type="submission" date="2024-10" db="EMBL/GenBank/DDBJ databases">
        <title>The Natural Products Discovery Center: Release of the First 8490 Sequenced Strains for Exploring Actinobacteria Biosynthetic Diversity.</title>
        <authorList>
            <person name="Kalkreuter E."/>
            <person name="Kautsar S.A."/>
            <person name="Yang D."/>
            <person name="Bader C.D."/>
            <person name="Teijaro C.N."/>
            <person name="Fluegel L."/>
            <person name="Davis C.M."/>
            <person name="Simpson J.R."/>
            <person name="Lauterbach L."/>
            <person name="Steele A.D."/>
            <person name="Gui C."/>
            <person name="Meng S."/>
            <person name="Li G."/>
            <person name="Viehrig K."/>
            <person name="Ye F."/>
            <person name="Su P."/>
            <person name="Kiefer A.F."/>
            <person name="Nichols A."/>
            <person name="Cepeda A.J."/>
            <person name="Yan W."/>
            <person name="Fan B."/>
            <person name="Jiang Y."/>
            <person name="Adhikari A."/>
            <person name="Zheng C.-J."/>
            <person name="Schuster L."/>
            <person name="Cowan T.M."/>
            <person name="Smanski M.J."/>
            <person name="Chevrette M.G."/>
            <person name="De Carvalho L.P.S."/>
            <person name="Shen B."/>
        </authorList>
    </citation>
    <scope>NUCLEOTIDE SEQUENCE [LARGE SCALE GENOMIC DNA]</scope>
    <source>
        <strain evidence="2 3">NPDC049639</strain>
    </source>
</reference>
<keyword evidence="3" id="KW-1185">Reference proteome</keyword>
<evidence type="ECO:0000313" key="3">
    <source>
        <dbReference type="Proteomes" id="UP001612915"/>
    </source>
</evidence>
<accession>A0ABW8AM66</accession>
<sequence length="218" mass="23435">MIPAEAGPPPSGRPSTTSERLRQIQVDSFEPWPDISDPADEDARLLHLLVERARAATRAQFAALNIINREVQRSLIELPWGQATTIPRDHGICAGILCTMSGRQRTFATADARLDPGLRLHPQVTGELGEVRFYAAAAIRETHGLSLGTLCAWSTTPVAFSQAERLARALRPLADTIEGVLGARRINRRAAGARNRPGRGSGPVSTRPSPTLAGDAAL</sequence>
<dbReference type="RefSeq" id="WP_398277930.1">
    <property type="nucleotide sequence ID" value="NZ_JBITLV010000002.1"/>
</dbReference>
<comment type="caution">
    <text evidence="2">The sequence shown here is derived from an EMBL/GenBank/DDBJ whole genome shotgun (WGS) entry which is preliminary data.</text>
</comment>
<dbReference type="InterPro" id="IPR029016">
    <property type="entry name" value="GAF-like_dom_sf"/>
</dbReference>
<name>A0ABW8AM66_9ACTN</name>
<dbReference type="EMBL" id="JBITLV010000002">
    <property type="protein sequence ID" value="MFI7587048.1"/>
    <property type="molecule type" value="Genomic_DNA"/>
</dbReference>
<dbReference type="Gene3D" id="3.30.450.40">
    <property type="match status" value="1"/>
</dbReference>
<dbReference type="PANTHER" id="PTHR43102">
    <property type="entry name" value="SLR1143 PROTEIN"/>
    <property type="match status" value="1"/>
</dbReference>
<organism evidence="2 3">
    <name type="scientific">Spongisporangium articulatum</name>
    <dbReference type="NCBI Taxonomy" id="3362603"/>
    <lineage>
        <taxon>Bacteria</taxon>
        <taxon>Bacillati</taxon>
        <taxon>Actinomycetota</taxon>
        <taxon>Actinomycetes</taxon>
        <taxon>Kineosporiales</taxon>
        <taxon>Kineosporiaceae</taxon>
        <taxon>Spongisporangium</taxon>
    </lineage>
</organism>
<gene>
    <name evidence="2" type="ORF">ACIB24_08240</name>
</gene>
<dbReference type="SUPFAM" id="SSF55781">
    <property type="entry name" value="GAF domain-like"/>
    <property type="match status" value="1"/>
</dbReference>
<dbReference type="Proteomes" id="UP001612915">
    <property type="component" value="Unassembled WGS sequence"/>
</dbReference>
<feature type="compositionally biased region" description="Pro residues" evidence="1">
    <location>
        <begin position="1"/>
        <end position="12"/>
    </location>
</feature>
<dbReference type="PANTHER" id="PTHR43102:SF2">
    <property type="entry name" value="GAF DOMAIN-CONTAINING PROTEIN"/>
    <property type="match status" value="1"/>
</dbReference>
<evidence type="ECO:0000256" key="1">
    <source>
        <dbReference type="SAM" id="MobiDB-lite"/>
    </source>
</evidence>
<feature type="region of interest" description="Disordered" evidence="1">
    <location>
        <begin position="1"/>
        <end position="21"/>
    </location>
</feature>